<feature type="repeat" description="PPR" evidence="1">
    <location>
        <begin position="1104"/>
        <end position="1138"/>
    </location>
</feature>
<dbReference type="GO" id="GO:0003729">
    <property type="term" value="F:mRNA binding"/>
    <property type="evidence" value="ECO:0007669"/>
    <property type="project" value="TreeGrafter"/>
</dbReference>
<evidence type="ECO:0000313" key="3">
    <source>
        <dbReference type="EMBL" id="CAJ1384308.1"/>
    </source>
</evidence>
<feature type="region of interest" description="Disordered" evidence="2">
    <location>
        <begin position="1350"/>
        <end position="1371"/>
    </location>
</feature>
<protein>
    <recommendedName>
        <fullName evidence="5">Pentatricopeptide repeat-containing protein, chloroplastic</fullName>
    </recommendedName>
</protein>
<proteinExistence type="predicted"/>
<dbReference type="Pfam" id="PF13513">
    <property type="entry name" value="HEAT_EZ"/>
    <property type="match status" value="1"/>
</dbReference>
<dbReference type="PANTHER" id="PTHR47938">
    <property type="entry name" value="RESPIRATORY COMPLEX I CHAPERONE (CIA84), PUTATIVE (AFU_ORTHOLOGUE AFUA_2G06020)-RELATED"/>
    <property type="match status" value="1"/>
</dbReference>
<dbReference type="InterPro" id="IPR029063">
    <property type="entry name" value="SAM-dependent_MTases_sf"/>
</dbReference>
<name>A0AA36ICK8_9DINO</name>
<dbReference type="Gene3D" id="1.25.10.10">
    <property type="entry name" value="Leucine-rich Repeat Variant"/>
    <property type="match status" value="1"/>
</dbReference>
<dbReference type="PANTHER" id="PTHR47938:SF35">
    <property type="entry name" value="PENTATRICOPEPTIDE REPEAT-CONTAINING PROTEIN 4, MITOCHONDRIAL-RELATED"/>
    <property type="match status" value="1"/>
</dbReference>
<evidence type="ECO:0000313" key="4">
    <source>
        <dbReference type="Proteomes" id="UP001178507"/>
    </source>
</evidence>
<dbReference type="InterPro" id="IPR011989">
    <property type="entry name" value="ARM-like"/>
</dbReference>
<dbReference type="Proteomes" id="UP001178507">
    <property type="component" value="Unassembled WGS sequence"/>
</dbReference>
<dbReference type="SUPFAM" id="SSF48371">
    <property type="entry name" value="ARM repeat"/>
    <property type="match status" value="1"/>
</dbReference>
<keyword evidence="4" id="KW-1185">Reference proteome</keyword>
<reference evidence="3" key="1">
    <citation type="submission" date="2023-08" db="EMBL/GenBank/DDBJ databases">
        <authorList>
            <person name="Chen Y."/>
            <person name="Shah S."/>
            <person name="Dougan E. K."/>
            <person name="Thang M."/>
            <person name="Chan C."/>
        </authorList>
    </citation>
    <scope>NUCLEOTIDE SEQUENCE</scope>
</reference>
<dbReference type="PROSITE" id="PS51375">
    <property type="entry name" value="PPR"/>
    <property type="match status" value="3"/>
</dbReference>
<evidence type="ECO:0000256" key="2">
    <source>
        <dbReference type="SAM" id="MobiDB-lite"/>
    </source>
</evidence>
<feature type="repeat" description="PPR" evidence="1">
    <location>
        <begin position="1139"/>
        <end position="1173"/>
    </location>
</feature>
<dbReference type="Gene3D" id="1.25.40.10">
    <property type="entry name" value="Tetratricopeptide repeat domain"/>
    <property type="match status" value="5"/>
</dbReference>
<accession>A0AA36ICK8</accession>
<evidence type="ECO:0008006" key="5">
    <source>
        <dbReference type="Google" id="ProtNLM"/>
    </source>
</evidence>
<sequence>MPGAVESDLFECTRSLNSLAKASKWKASLQLLRHANHGLVRLDAFAYCAAASSCQEPPRWRTSLELWRVCRVSRLQLDTALAAAASSAIARRREWEKVVSLDVELRTLRLGGSVGFCSNTLQSLRHDWRKALQLVGLSLAANVRPDPLLGNGLLAACDESSGEAVLRQLPKMQLQVDVVSFNSVLSSLSWHRGWALVQRMRSQLQEPDAVSRNCLCAVSDGYAWRWALSAACSAAKEGLSSAAAGLSRIARWPLSLALLAGASAKCTQLDVASFNVQVTALARGLRWQAALQLGPRDVVTATAQLSALAAQWSHALALLFSSKELQSEALSFRACLKACMAANQEDVTLRLLRHGPAPTLSKRDVEALVLQAPSCSLALELLSRRCSAKACSLLLQRWHSWFLALAVLEKLWHFGAQADATLGADVAKGIFTARWAFGIQILETLQAKSVRMDVKNSNSIADSGMAAGCWAFSLDFLASMPTRSQPMSVASFSTVAAGHFAGGGNGAWPSVCLGLRNLRLAGLELDMVGLNGVLGKLGSWQRASSLLFLSEASGHQLENRSFSAVMAFASWQQVLALLWWMLARRLPPDRVCCDVAIGSCAAHKVDKALQLLQSLPRHSLQASCRAALSCCAKAARWADALLLLGPEADAVSYGTSIACCEKAQRWEIAMLLLNRRKHFDSPVLNSCISACRRGKQWNSALSLVARLESSGVQADDVTLGATVSCCEKALQWRWALNAFGSLRDDSVRPDVGYNAAVTALQVAAAWNQALRASDAMGQESVENDVLTYVAVVGSCRSWWQALSALPLAEGPSGALAAAWEPILAGCERSRAPVVPALLEELEALEMRFWTERRKKTRLSQGGTLPKAWLRSFDPLQVRQPLRQSLAQLTSRLARLARSASWRRALDAADAARAARGRALDGPAETARLAALRARWTACSALLQRLFRDGPQLDAAMLNVFMSAAPWRSALGALQTFAARSVALTSRSALAACRARWAQGLQWLKPLHARQVEVNVVVLNVAIAAGAPLGEFATWQLEPDLISFNSAADCLAKSGKWQEARHSLQQMEELGLERDLVSLNIQLSASAWRASFAWLKIRGRGLQPDLISFSALVTACERAGSWGPALEIFRQMPRRALEVDTSCCNAAVSACCKGQSWTWGVQLFSEMFRWHFAPVDIAGTAVLACCRRVEEWRSCLALLGSLAESDAADAAAFTCAMLACAKASTQAARRAAEGLLQEMRTLRLEVKGSALNLDIALQQARGRWWGALHVVGAFRVARLRLDVQSALGAVEGTPWARALEVLVSLEHWRLKPDVAVACGMLGALQAAAKPRQGLPLLAQADRTALQELEASKQRRQLATPAPDRESRATKNGQRSNLIVSLPLRIEQFSLRQRKQAAPWGQSSMEYFLRLGHVYGTWPPNSVVPETLAGVRKAQAWLYSNLQVLLSPPGDRKVKMFEAPDQYESFSAQLRYGVRVCDAADAASGERRAVERHLRRLVARYRGQLKELLSNARLNQSVQGFGGEILLAAAEHLRRALPSTASGVDGECRGAAKALKAKAEAFHRDTLEGFFQLYAGAVCGSWAHQLPAAVMYHHSSALKLPGYHRGYILGHLLSSLAPARRADAGFGEKPCLRAVEIGVFEGVTSEQVLQQLPCLHLLSVDLAPRLNAWSRLRSFGNRSRLWRMSSAAAAGRFSAENENEAEALDFAFIDADHSYAAAKEDIQLWSPKVRPGGIVAGHDYSALWPGVVEAVHEFVARERLTLHLGADHMWWDQPNWHRAADATLEVACASLCSADPEAPQVLSASLRALGHLAPALQSEALGSASVQLACRVLEPQFRSLEGCQLQALQLLRTLARKQPAVAAQGAVVAAAFSAAKDAAPSVDDLDEVSNTALAGRACLRALARANPGKVVPQVLEAVQAAAQSADAMDRAAAVHAVAFALSGAREAPPGWAVPLARALSDSAVWVRQATCEGAVLLAEELKPSPSVTQGLDLLLSALLELLPREPQHELLEKAALAASAILEEYSTDEAAAVLPKAPNIFQAMTKVSHALASGDAEARQEGGKALAALAQCLTSLAGACADTFAPAAPEAAKGLVALLRACHTGGNPAVLAACLEAAGAVIASAWSEQSFQGEKEELAAAARAVLLDRAAPTEARASAHGFYGRCAMASFEDFGPNLELVLPPALEALRQESGELVKHGRRRAVRTGGHEERLAATEAIGSYAAACSARFAPHLPAALPAVCSQARHPCSEVRAASAESLARMGRVLGDLAGGIPDSDRQAAVSLAEAHFAWFELL</sequence>
<dbReference type="Pfam" id="PF13578">
    <property type="entry name" value="Methyltransf_24"/>
    <property type="match status" value="1"/>
</dbReference>
<feature type="repeat" description="PPR" evidence="1">
    <location>
        <begin position="1039"/>
        <end position="1073"/>
    </location>
</feature>
<comment type="caution">
    <text evidence="3">The sequence shown here is derived from an EMBL/GenBank/DDBJ whole genome shotgun (WGS) entry which is preliminary data.</text>
</comment>
<gene>
    <name evidence="3" type="ORF">EVOR1521_LOCUS11202</name>
</gene>
<dbReference type="InterPro" id="IPR011990">
    <property type="entry name" value="TPR-like_helical_dom_sf"/>
</dbReference>
<dbReference type="SUPFAM" id="SSF53335">
    <property type="entry name" value="S-adenosyl-L-methionine-dependent methyltransferases"/>
    <property type="match status" value="1"/>
</dbReference>
<dbReference type="InterPro" id="IPR016024">
    <property type="entry name" value="ARM-type_fold"/>
</dbReference>
<dbReference type="Pfam" id="PF01535">
    <property type="entry name" value="PPR"/>
    <property type="match status" value="2"/>
</dbReference>
<dbReference type="Gene3D" id="3.40.50.150">
    <property type="entry name" value="Vaccinia Virus protein VP39"/>
    <property type="match status" value="1"/>
</dbReference>
<organism evidence="3 4">
    <name type="scientific">Effrenium voratum</name>
    <dbReference type="NCBI Taxonomy" id="2562239"/>
    <lineage>
        <taxon>Eukaryota</taxon>
        <taxon>Sar</taxon>
        <taxon>Alveolata</taxon>
        <taxon>Dinophyceae</taxon>
        <taxon>Suessiales</taxon>
        <taxon>Symbiodiniaceae</taxon>
        <taxon>Effrenium</taxon>
    </lineage>
</organism>
<dbReference type="EMBL" id="CAUJNA010001112">
    <property type="protein sequence ID" value="CAJ1384308.1"/>
    <property type="molecule type" value="Genomic_DNA"/>
</dbReference>
<dbReference type="InterPro" id="IPR002885">
    <property type="entry name" value="PPR_rpt"/>
</dbReference>
<evidence type="ECO:0000256" key="1">
    <source>
        <dbReference type="PROSITE-ProRule" id="PRU00708"/>
    </source>
</evidence>